<comment type="caution">
    <text evidence="1">The sequence shown here is derived from an EMBL/GenBank/DDBJ whole genome shotgun (WGS) entry which is preliminary data.</text>
</comment>
<dbReference type="SUPFAM" id="SSF52317">
    <property type="entry name" value="Class I glutamine amidotransferase-like"/>
    <property type="match status" value="1"/>
</dbReference>
<keyword evidence="1" id="KW-0378">Hydrolase</keyword>
<dbReference type="GO" id="GO:0006598">
    <property type="term" value="P:polyamine catabolic process"/>
    <property type="evidence" value="ECO:0007669"/>
    <property type="project" value="TreeGrafter"/>
</dbReference>
<dbReference type="Pfam" id="PF07722">
    <property type="entry name" value="Peptidase_C26"/>
    <property type="match status" value="1"/>
</dbReference>
<gene>
    <name evidence="1" type="ORF">MUB46_05940</name>
</gene>
<dbReference type="InterPro" id="IPR011697">
    <property type="entry name" value="Peptidase_C26"/>
</dbReference>
<dbReference type="PANTHER" id="PTHR43235">
    <property type="entry name" value="GLUTAMINE AMIDOTRANSFERASE PB2B2.05-RELATED"/>
    <property type="match status" value="1"/>
</dbReference>
<dbReference type="RefSeq" id="WP_261614958.1">
    <property type="nucleotide sequence ID" value="NZ_JALIDZ010000002.1"/>
</dbReference>
<reference evidence="1 2" key="1">
    <citation type="submission" date="2022-04" db="EMBL/GenBank/DDBJ databases">
        <authorList>
            <person name="Ye Y.-Q."/>
            <person name="Du Z.-J."/>
        </authorList>
    </citation>
    <scope>NUCLEOTIDE SEQUENCE [LARGE SCALE GENOMIC DNA]</scope>
    <source>
        <strain evidence="1 2">A6E488</strain>
    </source>
</reference>
<dbReference type="AlphaFoldDB" id="A0AAW5QWX2"/>
<accession>A0AAW5QWX2</accession>
<protein>
    <submittedName>
        <fullName evidence="1">Gamma-glutamyl-gamma-aminobutyrate hydrolase family protein</fullName>
    </submittedName>
</protein>
<dbReference type="EMBL" id="JALIDZ010000002">
    <property type="protein sequence ID" value="MCT8971399.1"/>
    <property type="molecule type" value="Genomic_DNA"/>
</dbReference>
<dbReference type="CDD" id="cd01745">
    <property type="entry name" value="GATase1_2"/>
    <property type="match status" value="1"/>
</dbReference>
<name>A0AAW5QWX2_9HYPH</name>
<dbReference type="InterPro" id="IPR029062">
    <property type="entry name" value="Class_I_gatase-like"/>
</dbReference>
<sequence>MLNPPNLSRPVVLVTASLASPLVSPMVCDALSAEAENAMRHLRALGAEVRFIEASVSQAPASGLLSEHIAGLVVLGGADIDPTLYAQEANTDTLYGVNRAADELEASLIAAALVRKLPVFGICRGLQLINVVHGGTLIQDLGQPTLHNATSDNAIMVRHEVEVLPGSRLADIMGTDARQVLSGHHQAIGRLGKGLRASARAADGVIEAVEHTDGAWLLGVQWHPEDPAASVEDLYPLLNAFLAACREDAPIEG</sequence>
<dbReference type="Gene3D" id="3.40.50.880">
    <property type="match status" value="1"/>
</dbReference>
<evidence type="ECO:0000313" key="2">
    <source>
        <dbReference type="Proteomes" id="UP001320898"/>
    </source>
</evidence>
<organism evidence="1 2">
    <name type="scientific">Microbaculum marinisediminis</name>
    <dbReference type="NCBI Taxonomy" id="2931392"/>
    <lineage>
        <taxon>Bacteria</taxon>
        <taxon>Pseudomonadati</taxon>
        <taxon>Pseudomonadota</taxon>
        <taxon>Alphaproteobacteria</taxon>
        <taxon>Hyphomicrobiales</taxon>
        <taxon>Tepidamorphaceae</taxon>
        <taxon>Microbaculum</taxon>
    </lineage>
</organism>
<proteinExistence type="predicted"/>
<dbReference type="InterPro" id="IPR044668">
    <property type="entry name" value="PuuD-like"/>
</dbReference>
<evidence type="ECO:0000313" key="1">
    <source>
        <dbReference type="EMBL" id="MCT8971399.1"/>
    </source>
</evidence>
<dbReference type="GO" id="GO:0033969">
    <property type="term" value="F:gamma-glutamyl-gamma-aminobutyrate hydrolase activity"/>
    <property type="evidence" value="ECO:0007669"/>
    <property type="project" value="TreeGrafter"/>
</dbReference>
<dbReference type="PANTHER" id="PTHR43235:SF1">
    <property type="entry name" value="GLUTAMINE AMIDOTRANSFERASE PB2B2.05-RELATED"/>
    <property type="match status" value="1"/>
</dbReference>
<dbReference type="GO" id="GO:0005829">
    <property type="term" value="C:cytosol"/>
    <property type="evidence" value="ECO:0007669"/>
    <property type="project" value="TreeGrafter"/>
</dbReference>
<dbReference type="Proteomes" id="UP001320898">
    <property type="component" value="Unassembled WGS sequence"/>
</dbReference>
<dbReference type="PROSITE" id="PS51273">
    <property type="entry name" value="GATASE_TYPE_1"/>
    <property type="match status" value="1"/>
</dbReference>
<keyword evidence="2" id="KW-1185">Reference proteome</keyword>